<sequence length="138" mass="15148">MTFLREQAETGSSSQTHPHHRLNLTFVTHRRRLFEYSPRGPALPRTVTHLQVSWSIYGDDSGAEQSLLSHACFSALVTPSIPRIPGTEGLLLLLAGLLFLTVTPARMLECRSSGMFPSHTGSLMDTLNSGEDPSQMGQ</sequence>
<gene>
    <name evidence="2" type="ORF">PLEPLA_LOCUS5144</name>
</gene>
<name>A0A9N7TR56_PLEPL</name>
<evidence type="ECO:0000313" key="2">
    <source>
        <dbReference type="EMBL" id="CAB1417342.1"/>
    </source>
</evidence>
<protein>
    <submittedName>
        <fullName evidence="2">Uncharacterized protein</fullName>
    </submittedName>
</protein>
<evidence type="ECO:0000313" key="3">
    <source>
        <dbReference type="Proteomes" id="UP001153269"/>
    </source>
</evidence>
<proteinExistence type="predicted"/>
<accession>A0A9N7TR56</accession>
<comment type="caution">
    <text evidence="2">The sequence shown here is derived from an EMBL/GenBank/DDBJ whole genome shotgun (WGS) entry which is preliminary data.</text>
</comment>
<reference evidence="2" key="1">
    <citation type="submission" date="2020-03" db="EMBL/GenBank/DDBJ databases">
        <authorList>
            <person name="Weist P."/>
        </authorList>
    </citation>
    <scope>NUCLEOTIDE SEQUENCE</scope>
</reference>
<dbReference type="Proteomes" id="UP001153269">
    <property type="component" value="Unassembled WGS sequence"/>
</dbReference>
<organism evidence="2 3">
    <name type="scientific">Pleuronectes platessa</name>
    <name type="common">European plaice</name>
    <dbReference type="NCBI Taxonomy" id="8262"/>
    <lineage>
        <taxon>Eukaryota</taxon>
        <taxon>Metazoa</taxon>
        <taxon>Chordata</taxon>
        <taxon>Craniata</taxon>
        <taxon>Vertebrata</taxon>
        <taxon>Euteleostomi</taxon>
        <taxon>Actinopterygii</taxon>
        <taxon>Neopterygii</taxon>
        <taxon>Teleostei</taxon>
        <taxon>Neoteleostei</taxon>
        <taxon>Acanthomorphata</taxon>
        <taxon>Carangaria</taxon>
        <taxon>Pleuronectiformes</taxon>
        <taxon>Pleuronectoidei</taxon>
        <taxon>Pleuronectidae</taxon>
        <taxon>Pleuronectes</taxon>
    </lineage>
</organism>
<keyword evidence="3" id="KW-1185">Reference proteome</keyword>
<dbReference type="AlphaFoldDB" id="A0A9N7TR56"/>
<feature type="region of interest" description="Disordered" evidence="1">
    <location>
        <begin position="1"/>
        <end position="20"/>
    </location>
</feature>
<dbReference type="EMBL" id="CADEAL010000260">
    <property type="protein sequence ID" value="CAB1417342.1"/>
    <property type="molecule type" value="Genomic_DNA"/>
</dbReference>
<evidence type="ECO:0000256" key="1">
    <source>
        <dbReference type="SAM" id="MobiDB-lite"/>
    </source>
</evidence>